<dbReference type="GO" id="GO:0006508">
    <property type="term" value="P:proteolysis"/>
    <property type="evidence" value="ECO:0007669"/>
    <property type="project" value="InterPro"/>
</dbReference>
<gene>
    <name evidence="1" type="ORF">QBC36DRAFT_199431</name>
</gene>
<dbReference type="AlphaFoldDB" id="A0AAN6VZ48"/>
<name>A0AAN6VZ48_9PEZI</name>
<dbReference type="Proteomes" id="UP001302321">
    <property type="component" value="Unassembled WGS sequence"/>
</dbReference>
<feature type="non-terminal residue" evidence="1">
    <location>
        <position position="1"/>
    </location>
</feature>
<sequence>PFKLAILDTRYDESPRAFDIPGRSKKIKKWMDFASGSPNPVDADGHGTHLLTLMLQLDCPASIYVGARSGEQQDTSFG</sequence>
<reference evidence="1" key="2">
    <citation type="submission" date="2023-05" db="EMBL/GenBank/DDBJ databases">
        <authorList>
            <consortium name="Lawrence Berkeley National Laboratory"/>
            <person name="Steindorff A."/>
            <person name="Hensen N."/>
            <person name="Bonometti L."/>
            <person name="Westerberg I."/>
            <person name="Brannstrom I.O."/>
            <person name="Guillou S."/>
            <person name="Cros-Aarteil S."/>
            <person name="Calhoun S."/>
            <person name="Haridas S."/>
            <person name="Kuo A."/>
            <person name="Mondo S."/>
            <person name="Pangilinan J."/>
            <person name="Riley R."/>
            <person name="Labutti K."/>
            <person name="Andreopoulos B."/>
            <person name="Lipzen A."/>
            <person name="Chen C."/>
            <person name="Yanf M."/>
            <person name="Daum C."/>
            <person name="Ng V."/>
            <person name="Clum A."/>
            <person name="Ohm R."/>
            <person name="Martin F."/>
            <person name="Silar P."/>
            <person name="Natvig D."/>
            <person name="Lalanne C."/>
            <person name="Gautier V."/>
            <person name="Ament-Velasquez S.L."/>
            <person name="Kruys A."/>
            <person name="Hutchinson M.I."/>
            <person name="Powell A.J."/>
            <person name="Barry K."/>
            <person name="Miller A.N."/>
            <person name="Grigoriev I.V."/>
            <person name="Debuchy R."/>
            <person name="Gladieux P."/>
            <person name="Thoren M.H."/>
            <person name="Johannesson H."/>
        </authorList>
    </citation>
    <scope>NUCLEOTIDE SEQUENCE</scope>
    <source>
        <strain evidence="1">CBS 892.96</strain>
    </source>
</reference>
<dbReference type="InterPro" id="IPR036852">
    <property type="entry name" value="Peptidase_S8/S53_dom_sf"/>
</dbReference>
<keyword evidence="2" id="KW-1185">Reference proteome</keyword>
<evidence type="ECO:0000313" key="1">
    <source>
        <dbReference type="EMBL" id="KAK4171402.1"/>
    </source>
</evidence>
<evidence type="ECO:0000313" key="2">
    <source>
        <dbReference type="Proteomes" id="UP001302321"/>
    </source>
</evidence>
<proteinExistence type="predicted"/>
<reference evidence="1" key="1">
    <citation type="journal article" date="2023" name="Mol. Phylogenet. Evol.">
        <title>Genome-scale phylogeny and comparative genomics of the fungal order Sordariales.</title>
        <authorList>
            <person name="Hensen N."/>
            <person name="Bonometti L."/>
            <person name="Westerberg I."/>
            <person name="Brannstrom I.O."/>
            <person name="Guillou S."/>
            <person name="Cros-Aarteil S."/>
            <person name="Calhoun S."/>
            <person name="Haridas S."/>
            <person name="Kuo A."/>
            <person name="Mondo S."/>
            <person name="Pangilinan J."/>
            <person name="Riley R."/>
            <person name="LaButti K."/>
            <person name="Andreopoulos B."/>
            <person name="Lipzen A."/>
            <person name="Chen C."/>
            <person name="Yan M."/>
            <person name="Daum C."/>
            <person name="Ng V."/>
            <person name="Clum A."/>
            <person name="Steindorff A."/>
            <person name="Ohm R.A."/>
            <person name="Martin F."/>
            <person name="Silar P."/>
            <person name="Natvig D.O."/>
            <person name="Lalanne C."/>
            <person name="Gautier V."/>
            <person name="Ament-Velasquez S.L."/>
            <person name="Kruys A."/>
            <person name="Hutchinson M.I."/>
            <person name="Powell A.J."/>
            <person name="Barry K."/>
            <person name="Miller A.N."/>
            <person name="Grigoriev I.V."/>
            <person name="Debuchy R."/>
            <person name="Gladieux P."/>
            <person name="Hiltunen Thoren M."/>
            <person name="Johannesson H."/>
        </authorList>
    </citation>
    <scope>NUCLEOTIDE SEQUENCE</scope>
    <source>
        <strain evidence="1">CBS 892.96</strain>
    </source>
</reference>
<dbReference type="EMBL" id="MU866570">
    <property type="protein sequence ID" value="KAK4171402.1"/>
    <property type="molecule type" value="Genomic_DNA"/>
</dbReference>
<organism evidence="1 2">
    <name type="scientific">Triangularia setosa</name>
    <dbReference type="NCBI Taxonomy" id="2587417"/>
    <lineage>
        <taxon>Eukaryota</taxon>
        <taxon>Fungi</taxon>
        <taxon>Dikarya</taxon>
        <taxon>Ascomycota</taxon>
        <taxon>Pezizomycotina</taxon>
        <taxon>Sordariomycetes</taxon>
        <taxon>Sordariomycetidae</taxon>
        <taxon>Sordariales</taxon>
        <taxon>Podosporaceae</taxon>
        <taxon>Triangularia</taxon>
    </lineage>
</organism>
<dbReference type="SUPFAM" id="SSF52743">
    <property type="entry name" value="Subtilisin-like"/>
    <property type="match status" value="1"/>
</dbReference>
<dbReference type="Gene3D" id="3.40.50.200">
    <property type="entry name" value="Peptidase S8/S53 domain"/>
    <property type="match status" value="1"/>
</dbReference>
<dbReference type="GO" id="GO:0004252">
    <property type="term" value="F:serine-type endopeptidase activity"/>
    <property type="evidence" value="ECO:0007669"/>
    <property type="project" value="InterPro"/>
</dbReference>
<evidence type="ECO:0008006" key="3">
    <source>
        <dbReference type="Google" id="ProtNLM"/>
    </source>
</evidence>
<accession>A0AAN6VZ48</accession>
<protein>
    <recommendedName>
        <fullName evidence="3">Peptidase S8/S53 domain-containing protein</fullName>
    </recommendedName>
</protein>
<comment type="caution">
    <text evidence="1">The sequence shown here is derived from an EMBL/GenBank/DDBJ whole genome shotgun (WGS) entry which is preliminary data.</text>
</comment>